<gene>
    <name evidence="1" type="ORF">E3N88_15156</name>
</gene>
<reference evidence="1 2" key="1">
    <citation type="submission" date="2019-05" db="EMBL/GenBank/DDBJ databases">
        <title>Mikania micrantha, genome provides insights into the molecular mechanism of rapid growth.</title>
        <authorList>
            <person name="Liu B."/>
        </authorList>
    </citation>
    <scope>NUCLEOTIDE SEQUENCE [LARGE SCALE GENOMIC DNA]</scope>
    <source>
        <strain evidence="1">NLD-2019</strain>
        <tissue evidence="1">Leaf</tissue>
    </source>
</reference>
<dbReference type="AlphaFoldDB" id="A0A5N6NXF1"/>
<sequence length="419" mass="47187">MMSEGKKKMVTQQEIQRERGETECYMCPLVVFLYDHLSPIFVRQEMVKQMGKACKAFPHKKQQLTFLIQFPAKVSLLDMATFLTKPRQLEEEDTRGKGWTTSVIKKRTQELRRYNTRHSYSLNILTHSVVNLLLQPVLTLTPESRPQEIPPVVRLTFTADPPRLRSMDETGNAEDRLRDSPVIADMIELTPEGVRDNFPRLQELVNNYIREERLRGVRVRLAYEGDSSLPLAPPHPNSNNPQTSFLPQVSTTTNAITLVPTQIPEASTQTFLGLLGGVTTEPPRTETVPVSIGLSSQSMPLNNPYANPFATYSMPLTHIPANTGYAGDQYFGTTTAQLGVQNMAQQFWQNPYWQAYSYPSYPGYSLAGIPQTQTQSFGVPSFVTPAVTQPIAQPIFHTEDLSQPRGELLISTKLHGIRH</sequence>
<evidence type="ECO:0000313" key="2">
    <source>
        <dbReference type="Proteomes" id="UP000326396"/>
    </source>
</evidence>
<protein>
    <submittedName>
        <fullName evidence="1">Uncharacterized protein</fullName>
    </submittedName>
</protein>
<dbReference type="EMBL" id="SZYD01000008">
    <property type="protein sequence ID" value="KAD5507453.1"/>
    <property type="molecule type" value="Genomic_DNA"/>
</dbReference>
<name>A0A5N6NXF1_9ASTR</name>
<keyword evidence="2" id="KW-1185">Reference proteome</keyword>
<comment type="caution">
    <text evidence="1">The sequence shown here is derived from an EMBL/GenBank/DDBJ whole genome shotgun (WGS) entry which is preliminary data.</text>
</comment>
<accession>A0A5N6NXF1</accession>
<proteinExistence type="predicted"/>
<organism evidence="1 2">
    <name type="scientific">Mikania micrantha</name>
    <name type="common">bitter vine</name>
    <dbReference type="NCBI Taxonomy" id="192012"/>
    <lineage>
        <taxon>Eukaryota</taxon>
        <taxon>Viridiplantae</taxon>
        <taxon>Streptophyta</taxon>
        <taxon>Embryophyta</taxon>
        <taxon>Tracheophyta</taxon>
        <taxon>Spermatophyta</taxon>
        <taxon>Magnoliopsida</taxon>
        <taxon>eudicotyledons</taxon>
        <taxon>Gunneridae</taxon>
        <taxon>Pentapetalae</taxon>
        <taxon>asterids</taxon>
        <taxon>campanulids</taxon>
        <taxon>Asterales</taxon>
        <taxon>Asteraceae</taxon>
        <taxon>Asteroideae</taxon>
        <taxon>Heliantheae alliance</taxon>
        <taxon>Eupatorieae</taxon>
        <taxon>Mikania</taxon>
    </lineage>
</organism>
<evidence type="ECO:0000313" key="1">
    <source>
        <dbReference type="EMBL" id="KAD5507453.1"/>
    </source>
</evidence>
<dbReference type="Proteomes" id="UP000326396">
    <property type="component" value="Linkage Group LG16"/>
</dbReference>